<evidence type="ECO:0000313" key="2">
    <source>
        <dbReference type="EMBL" id="CAJ0741309.1"/>
    </source>
</evidence>
<feature type="transmembrane region" description="Helical" evidence="1">
    <location>
        <begin position="12"/>
        <end position="31"/>
    </location>
</feature>
<proteinExistence type="predicted"/>
<name>A0AB72X8U0_9RALS</name>
<keyword evidence="1" id="KW-0812">Transmembrane</keyword>
<evidence type="ECO:0000256" key="1">
    <source>
        <dbReference type="SAM" id="Phobius"/>
    </source>
</evidence>
<gene>
    <name evidence="2" type="ORF">R16034_02571</name>
</gene>
<comment type="caution">
    <text evidence="2">The sequence shown here is derived from an EMBL/GenBank/DDBJ whole genome shotgun (WGS) entry which is preliminary data.</text>
</comment>
<evidence type="ECO:0008006" key="4">
    <source>
        <dbReference type="Google" id="ProtNLM"/>
    </source>
</evidence>
<dbReference type="AlphaFoldDB" id="A0AB72X8U0"/>
<evidence type="ECO:0000313" key="3">
    <source>
        <dbReference type="Proteomes" id="UP001189225"/>
    </source>
</evidence>
<accession>A0AB72X8U0</accession>
<keyword evidence="1" id="KW-0472">Membrane</keyword>
<dbReference type="Proteomes" id="UP001189225">
    <property type="component" value="Unassembled WGS sequence"/>
</dbReference>
<keyword evidence="1" id="KW-1133">Transmembrane helix</keyword>
<dbReference type="RefSeq" id="WP_316900458.1">
    <property type="nucleotide sequence ID" value="NZ_CATWHI010000003.1"/>
</dbReference>
<protein>
    <recommendedName>
        <fullName evidence="4">Transmembrane protein</fullName>
    </recommendedName>
</protein>
<organism evidence="2 3">
    <name type="scientific">Ralstonia edaphi</name>
    <dbReference type="NCBI Taxonomy" id="3058599"/>
    <lineage>
        <taxon>Bacteria</taxon>
        <taxon>Pseudomonadati</taxon>
        <taxon>Pseudomonadota</taxon>
        <taxon>Betaproteobacteria</taxon>
        <taxon>Burkholderiales</taxon>
        <taxon>Burkholderiaceae</taxon>
        <taxon>Ralstonia</taxon>
    </lineage>
</organism>
<keyword evidence="3" id="KW-1185">Reference proteome</keyword>
<reference evidence="2 3" key="1">
    <citation type="submission" date="2023-07" db="EMBL/GenBank/DDBJ databases">
        <authorList>
            <person name="Peeters C."/>
        </authorList>
    </citation>
    <scope>NUCLEOTIDE SEQUENCE [LARGE SCALE GENOMIC DNA]</scope>
    <source>
        <strain evidence="2 3">R-16034</strain>
    </source>
</reference>
<feature type="transmembrane region" description="Helical" evidence="1">
    <location>
        <begin position="43"/>
        <end position="65"/>
    </location>
</feature>
<sequence length="85" mass="9467">MSARHAIRQFHRWVSMAFTLTVIANFVALGLGKGAQPPAWITYAPLLPLALLLFTGLYMFALPYLDRRAERRVNRANREAPAAGA</sequence>
<dbReference type="EMBL" id="CATWHI010000003">
    <property type="protein sequence ID" value="CAJ0741309.1"/>
    <property type="molecule type" value="Genomic_DNA"/>
</dbReference>